<dbReference type="GO" id="GO:0004540">
    <property type="term" value="F:RNA nuclease activity"/>
    <property type="evidence" value="ECO:0007669"/>
    <property type="project" value="InterPro"/>
</dbReference>
<keyword evidence="3" id="KW-1185">Reference proteome</keyword>
<protein>
    <recommendedName>
        <fullName evidence="1">NYN domain-containing protein</fullName>
    </recommendedName>
</protein>
<comment type="caution">
    <text evidence="2">The sequence shown here is derived from an EMBL/GenBank/DDBJ whole genome shotgun (WGS) entry which is preliminary data.</text>
</comment>
<feature type="domain" description="NYN" evidence="1">
    <location>
        <begin position="132"/>
        <end position="243"/>
    </location>
</feature>
<dbReference type="EMBL" id="BJCE01000013">
    <property type="protein sequence ID" value="GCL35575.1"/>
    <property type="molecule type" value="Genomic_DNA"/>
</dbReference>
<dbReference type="InterPro" id="IPR021139">
    <property type="entry name" value="NYN"/>
</dbReference>
<dbReference type="AlphaFoldDB" id="A0A479ZST7"/>
<dbReference type="Pfam" id="PF01936">
    <property type="entry name" value="NYN"/>
    <property type="match status" value="1"/>
</dbReference>
<evidence type="ECO:0000313" key="2">
    <source>
        <dbReference type="EMBL" id="GCL35575.1"/>
    </source>
</evidence>
<evidence type="ECO:0000313" key="3">
    <source>
        <dbReference type="Proteomes" id="UP000300142"/>
    </source>
</evidence>
<organism evidence="2 3">
    <name type="scientific">Sphaerospermopsis reniformis</name>
    <dbReference type="NCBI Taxonomy" id="531300"/>
    <lineage>
        <taxon>Bacteria</taxon>
        <taxon>Bacillati</taxon>
        <taxon>Cyanobacteriota</taxon>
        <taxon>Cyanophyceae</taxon>
        <taxon>Nostocales</taxon>
        <taxon>Aphanizomenonaceae</taxon>
        <taxon>Sphaerospermopsis</taxon>
    </lineage>
</organism>
<evidence type="ECO:0000259" key="1">
    <source>
        <dbReference type="Pfam" id="PF01936"/>
    </source>
</evidence>
<gene>
    <name evidence="2" type="ORF">SR1949_06710</name>
</gene>
<proteinExistence type="predicted"/>
<dbReference type="RefSeq" id="WP_137666376.1">
    <property type="nucleotide sequence ID" value="NZ_BJCE01000013.1"/>
</dbReference>
<name>A0A479ZST7_9CYAN</name>
<reference evidence="3" key="1">
    <citation type="submission" date="2019-02" db="EMBL/GenBank/DDBJ databases">
        <title>Draft genome sequence of Sphaerospermopsis reniformis NIES-1949.</title>
        <authorList>
            <person name="Yamaguchi H."/>
            <person name="Suzuki S."/>
            <person name="Kawachi M."/>
        </authorList>
    </citation>
    <scope>NUCLEOTIDE SEQUENCE [LARGE SCALE GENOMIC DNA]</scope>
    <source>
        <strain evidence="3">NIES-1949</strain>
    </source>
</reference>
<sequence>MSNHERSLTTSDSALLNQIVSQVCQAIITIQQQQPELLMEKYRKVQWQKTANQSALSAKFTELLSQTRSRKELINKLQLYLKAFLVPAALNVPIISELIAEIRNHNPVISDLNSCLNSTLFPALVPVGIGVLLLDAENLQLKINTEKFLATICQCPIQVKIAFANWSNRGKLDVELHERGYDLIHVPAGRDNADGKMIAFGSSIHEFYPKAKEVFVCSSDKVMTNLCNNLQQHGLTVYQVSQHGENINIFNNATGETIINSIKPLPEIPSIDQFVLQVKHLIKEEQKQTANYWIKLSQISKLYKTKYQLNISNVIAKYLPGKRARDIFISYPADFVIHQVDDVGELYITLFEQQHFSQKEDINPAENNKNSQVKNNSLVNILTTKLDLEKAIKNIWTELSKESKNESFDISILASKFKQKYGKPITEQMKELQIGGTFAKFLQSCSDFQVQLKDNKWQVSKLNSPSPASVLSSVSSTKINSAADLEKALKMILTELTKAANNNYVDIGILGIKFHQQYGKPITKQMKELQINGSFIKFLQSCSSFQIQQKGNKFKIVPSVTMTSG</sequence>
<accession>A0A479ZST7</accession>
<dbReference type="Proteomes" id="UP000300142">
    <property type="component" value="Unassembled WGS sequence"/>
</dbReference>